<evidence type="ECO:0000313" key="3">
    <source>
        <dbReference type="EMBL" id="MDT2691525.1"/>
    </source>
</evidence>
<dbReference type="Proteomes" id="UP001183682">
    <property type="component" value="Unassembled WGS sequence"/>
</dbReference>
<accession>A0AAE4HTL6</accession>
<dbReference type="RefSeq" id="WP_311810067.1">
    <property type="nucleotide sequence ID" value="NZ_JARPZN010000015.1"/>
</dbReference>
<dbReference type="EMBL" id="JARPZN010000015">
    <property type="protein sequence ID" value="MDT2691525.1"/>
    <property type="molecule type" value="Genomic_DNA"/>
</dbReference>
<evidence type="ECO:0000313" key="4">
    <source>
        <dbReference type="Proteomes" id="UP001183682"/>
    </source>
</evidence>
<evidence type="ECO:0000256" key="2">
    <source>
        <dbReference type="SAM" id="Phobius"/>
    </source>
</evidence>
<evidence type="ECO:0008006" key="5">
    <source>
        <dbReference type="Google" id="ProtNLM"/>
    </source>
</evidence>
<feature type="transmembrane region" description="Helical" evidence="2">
    <location>
        <begin position="137"/>
        <end position="158"/>
    </location>
</feature>
<feature type="region of interest" description="Disordered" evidence="1">
    <location>
        <begin position="101"/>
        <end position="123"/>
    </location>
</feature>
<dbReference type="AlphaFoldDB" id="A0AAE4HTL6"/>
<keyword evidence="2" id="KW-0472">Membrane</keyword>
<keyword evidence="2" id="KW-0812">Transmembrane</keyword>
<gene>
    <name evidence="3" type="ORF">P7E30_15210</name>
</gene>
<comment type="caution">
    <text evidence="3">The sequence shown here is derived from an EMBL/GenBank/DDBJ whole genome shotgun (WGS) entry which is preliminary data.</text>
</comment>
<name>A0AAE4HTL6_ENTGA</name>
<proteinExistence type="predicted"/>
<evidence type="ECO:0000256" key="1">
    <source>
        <dbReference type="SAM" id="MobiDB-lite"/>
    </source>
</evidence>
<reference evidence="3" key="1">
    <citation type="submission" date="2023-03" db="EMBL/GenBank/DDBJ databases">
        <authorList>
            <person name="Shen W."/>
            <person name="Cai J."/>
        </authorList>
    </citation>
    <scope>NUCLEOTIDE SEQUENCE</scope>
    <source>
        <strain evidence="3">K69-2</strain>
    </source>
</reference>
<sequence length="353" mass="40458">MVEVEILDAQIKGFALPLYPLEWEAFLEVTEAMNPSEMLSFQLLEVDGAPFYQGKFEKQSSLESFEDDLKKKLKLLVKKKGITKEEEQEILELTGFIDKKPSLPNKNNQKDENASAKSSSKRNVSLKQRPKFLNKPILTYTLVGIVFFILIGAGAYFLKDGILTGKEEPATSISSSVETAKITLDNYMEIAEKEPDRQEEVVNFLVEQEAFEQLEAFQEAYPTEIGKFEVAFNQKDWKTVIEADISALNTARKMMMAIAFIQLGQLEEAKLINESLEDPRLSMQLAVGYLRQKNVEEAKKIQDKLNDEQLAEMIDTTEIYVQMIAHYSKEKDTKNQELWERKLEQIGKEYLPQ</sequence>
<keyword evidence="2" id="KW-1133">Transmembrane helix</keyword>
<organism evidence="3 4">
    <name type="scientific">Enterococcus gallinarum</name>
    <dbReference type="NCBI Taxonomy" id="1353"/>
    <lineage>
        <taxon>Bacteria</taxon>
        <taxon>Bacillati</taxon>
        <taxon>Bacillota</taxon>
        <taxon>Bacilli</taxon>
        <taxon>Lactobacillales</taxon>
        <taxon>Enterococcaceae</taxon>
        <taxon>Enterococcus</taxon>
    </lineage>
</organism>
<protein>
    <recommendedName>
        <fullName evidence="5">Tetratricopeptide repeat protein</fullName>
    </recommendedName>
</protein>